<gene>
    <name evidence="10" type="ORF">FSP39_020731</name>
</gene>
<evidence type="ECO:0000256" key="7">
    <source>
        <dbReference type="PROSITE-ProRule" id="PRU00094"/>
    </source>
</evidence>
<evidence type="ECO:0000313" key="10">
    <source>
        <dbReference type="EMBL" id="KAK3106478.1"/>
    </source>
</evidence>
<feature type="region of interest" description="Disordered" evidence="8">
    <location>
        <begin position="299"/>
        <end position="330"/>
    </location>
</feature>
<sequence length="349" mass="38439">MPFGQGSKPTCTVCKTTTSTIWRKNKSNEVVCNLCHQNPNSARIEEQPVPVQAVEEVVPKASTKPVPPAVSGKESPVPTTAASAQPEQRKPATSNNSNGNGNGAGPILRKSARIKPSKHRFQSATKAIATKGKSRRITFKKSQPIKAPTAVSTVVTGDSIFHDGMYYQTGDVVSLVDHDGSVYYAQIRGFMEDQYNDKSAVISWLLPTQNSPPGHFDPATYILGPEEDLPRRLEFMEFVCHAPSDYYKCRFGPFPTIDQSPELCYIWTNVGEQIQLVPSSDEIFGLKDPNVPEVPKQMFTGKSKEEKLGKGDKHKKQSEKDKVKVKEEASKSLADDVEKVIKKEAMDVS</sequence>
<feature type="compositionally biased region" description="Basic and acidic residues" evidence="8">
    <location>
        <begin position="302"/>
        <end position="311"/>
    </location>
</feature>
<dbReference type="InterPro" id="IPR013088">
    <property type="entry name" value="Znf_NHR/GATA"/>
</dbReference>
<feature type="compositionally biased region" description="Polar residues" evidence="8">
    <location>
        <begin position="77"/>
        <end position="86"/>
    </location>
</feature>
<feature type="domain" description="GATA-type" evidence="9">
    <location>
        <begin position="11"/>
        <end position="35"/>
    </location>
</feature>
<reference evidence="10" key="1">
    <citation type="submission" date="2019-08" db="EMBL/GenBank/DDBJ databases">
        <title>The improved chromosome-level genome for the pearl oyster Pinctada fucata martensii using PacBio sequencing and Hi-C.</title>
        <authorList>
            <person name="Zheng Z."/>
        </authorList>
    </citation>
    <scope>NUCLEOTIDE SEQUENCE</scope>
    <source>
        <strain evidence="10">ZZ-2019</strain>
        <tissue evidence="10">Adductor muscle</tissue>
    </source>
</reference>
<keyword evidence="6" id="KW-0539">Nucleus</keyword>
<dbReference type="GO" id="GO:0006325">
    <property type="term" value="P:chromatin organization"/>
    <property type="evidence" value="ECO:0007669"/>
    <property type="project" value="TreeGrafter"/>
</dbReference>
<dbReference type="GO" id="GO:0006355">
    <property type="term" value="P:regulation of DNA-templated transcription"/>
    <property type="evidence" value="ECO:0007669"/>
    <property type="project" value="InterPro"/>
</dbReference>
<keyword evidence="5" id="KW-0862">Zinc</keyword>
<keyword evidence="4 7" id="KW-0863">Zinc-finger</keyword>
<dbReference type="GO" id="GO:0043565">
    <property type="term" value="F:sequence-specific DNA binding"/>
    <property type="evidence" value="ECO:0007669"/>
    <property type="project" value="InterPro"/>
</dbReference>
<organism evidence="10 11">
    <name type="scientific">Pinctada imbricata</name>
    <name type="common">Atlantic pearl-oyster</name>
    <name type="synonym">Pinctada martensii</name>
    <dbReference type="NCBI Taxonomy" id="66713"/>
    <lineage>
        <taxon>Eukaryota</taxon>
        <taxon>Metazoa</taxon>
        <taxon>Spiralia</taxon>
        <taxon>Lophotrochozoa</taxon>
        <taxon>Mollusca</taxon>
        <taxon>Bivalvia</taxon>
        <taxon>Autobranchia</taxon>
        <taxon>Pteriomorphia</taxon>
        <taxon>Pterioida</taxon>
        <taxon>Pterioidea</taxon>
        <taxon>Pteriidae</taxon>
        <taxon>Pinctada</taxon>
    </lineage>
</organism>
<name>A0AA89CCW6_PINIB</name>
<dbReference type="EMBL" id="VSWD01000003">
    <property type="protein sequence ID" value="KAK3106478.1"/>
    <property type="molecule type" value="Genomic_DNA"/>
</dbReference>
<dbReference type="Proteomes" id="UP001186944">
    <property type="component" value="Unassembled WGS sequence"/>
</dbReference>
<evidence type="ECO:0000256" key="6">
    <source>
        <dbReference type="ARBA" id="ARBA00023242"/>
    </source>
</evidence>
<dbReference type="SUPFAM" id="SSF57716">
    <property type="entry name" value="Glucocorticoid receptor-like (DNA-binding domain)"/>
    <property type="match status" value="1"/>
</dbReference>
<feature type="compositionally biased region" description="Basic and acidic residues" evidence="8">
    <location>
        <begin position="318"/>
        <end position="330"/>
    </location>
</feature>
<evidence type="ECO:0000256" key="5">
    <source>
        <dbReference type="ARBA" id="ARBA00022833"/>
    </source>
</evidence>
<dbReference type="PROSITE" id="PS50114">
    <property type="entry name" value="GATA_ZN_FINGER_2"/>
    <property type="match status" value="1"/>
</dbReference>
<dbReference type="PANTHER" id="PTHR13340">
    <property type="entry name" value="GATA ZINC FINGER DOMAIN-CONTAINING"/>
    <property type="match status" value="1"/>
</dbReference>
<comment type="caution">
    <text evidence="10">The sequence shown here is derived from an EMBL/GenBank/DDBJ whole genome shotgun (WGS) entry which is preliminary data.</text>
</comment>
<protein>
    <recommendedName>
        <fullName evidence="2">GATA zinc finger domain-containing protein 1</fullName>
    </recommendedName>
</protein>
<accession>A0AA89CCW6</accession>
<dbReference type="InterPro" id="IPR039050">
    <property type="entry name" value="GATAD1"/>
</dbReference>
<evidence type="ECO:0000256" key="1">
    <source>
        <dbReference type="ARBA" id="ARBA00004123"/>
    </source>
</evidence>
<keyword evidence="3" id="KW-0479">Metal-binding</keyword>
<evidence type="ECO:0000256" key="2">
    <source>
        <dbReference type="ARBA" id="ARBA00014943"/>
    </source>
</evidence>
<dbReference type="PANTHER" id="PTHR13340:SF2">
    <property type="entry name" value="GATA ZINC FINGER DOMAIN-CONTAINING PROTEIN 1"/>
    <property type="match status" value="1"/>
</dbReference>
<evidence type="ECO:0000313" key="11">
    <source>
        <dbReference type="Proteomes" id="UP001186944"/>
    </source>
</evidence>
<dbReference type="Gene3D" id="3.30.50.10">
    <property type="entry name" value="Erythroid Transcription Factor GATA-1, subunit A"/>
    <property type="match status" value="1"/>
</dbReference>
<feature type="region of interest" description="Disordered" evidence="8">
    <location>
        <begin position="60"/>
        <end position="108"/>
    </location>
</feature>
<evidence type="ECO:0000259" key="9">
    <source>
        <dbReference type="PROSITE" id="PS50114"/>
    </source>
</evidence>
<dbReference type="InterPro" id="IPR000679">
    <property type="entry name" value="Znf_GATA"/>
</dbReference>
<keyword evidence="11" id="KW-1185">Reference proteome</keyword>
<dbReference type="GO" id="GO:0008270">
    <property type="term" value="F:zinc ion binding"/>
    <property type="evidence" value="ECO:0007669"/>
    <property type="project" value="UniProtKB-KW"/>
</dbReference>
<evidence type="ECO:0000256" key="3">
    <source>
        <dbReference type="ARBA" id="ARBA00022723"/>
    </source>
</evidence>
<dbReference type="GO" id="GO:0005634">
    <property type="term" value="C:nucleus"/>
    <property type="evidence" value="ECO:0007669"/>
    <property type="project" value="UniProtKB-SubCell"/>
</dbReference>
<evidence type="ECO:0000256" key="4">
    <source>
        <dbReference type="ARBA" id="ARBA00022771"/>
    </source>
</evidence>
<comment type="subcellular location">
    <subcellularLocation>
        <location evidence="1">Nucleus</location>
    </subcellularLocation>
</comment>
<evidence type="ECO:0000256" key="8">
    <source>
        <dbReference type="SAM" id="MobiDB-lite"/>
    </source>
</evidence>
<proteinExistence type="predicted"/>
<dbReference type="AlphaFoldDB" id="A0AA89CCW6"/>